<organism evidence="1 2">
    <name type="scientific">Aquibacillus rhizosphaerae</name>
    <dbReference type="NCBI Taxonomy" id="3051431"/>
    <lineage>
        <taxon>Bacteria</taxon>
        <taxon>Bacillati</taxon>
        <taxon>Bacillota</taxon>
        <taxon>Bacilli</taxon>
        <taxon>Bacillales</taxon>
        <taxon>Bacillaceae</taxon>
        <taxon>Aquibacillus</taxon>
    </lineage>
</organism>
<keyword evidence="2" id="KW-1185">Reference proteome</keyword>
<evidence type="ECO:0000313" key="1">
    <source>
        <dbReference type="EMBL" id="MDL4839242.1"/>
    </source>
</evidence>
<accession>A0ABT7L209</accession>
<name>A0ABT7L209_9BACI</name>
<dbReference type="Proteomes" id="UP001235343">
    <property type="component" value="Unassembled WGS sequence"/>
</dbReference>
<reference evidence="1 2" key="1">
    <citation type="submission" date="2023-06" db="EMBL/GenBank/DDBJ databases">
        <title>Aquibacillus rhizosphaerae LR5S19.</title>
        <authorList>
            <person name="Sun J.-Q."/>
        </authorList>
    </citation>
    <scope>NUCLEOTIDE SEQUENCE [LARGE SCALE GENOMIC DNA]</scope>
    <source>
        <strain evidence="1 2">LR5S19</strain>
    </source>
</reference>
<dbReference type="RefSeq" id="WP_285930096.1">
    <property type="nucleotide sequence ID" value="NZ_JASTZU010000012.1"/>
</dbReference>
<proteinExistence type="predicted"/>
<dbReference type="EMBL" id="JASTZU010000012">
    <property type="protein sequence ID" value="MDL4839242.1"/>
    <property type="molecule type" value="Genomic_DNA"/>
</dbReference>
<sequence length="195" mass="21034">MNYGSDFMNALFEEDTPFAPMSETYYVKENLFQGSSVVDINGNTIMETMPHAGGGETAHFGYGETAHVRDNVEGGITVDFQGIENDITSRPSIFGQENYYQNGEHIGTMQPNFTGDGVDFVAPSGGTIFSSSNNSVIGDSQMTIDSSFVNSGNYGTDFDLQNHFSEIETVASQFSSADLGTAMDGTDALDVLEFL</sequence>
<comment type="caution">
    <text evidence="1">The sequence shown here is derived from an EMBL/GenBank/DDBJ whole genome shotgun (WGS) entry which is preliminary data.</text>
</comment>
<gene>
    <name evidence="1" type="ORF">QQS35_02035</name>
</gene>
<protein>
    <submittedName>
        <fullName evidence="1">Uncharacterized protein</fullName>
    </submittedName>
</protein>
<evidence type="ECO:0000313" key="2">
    <source>
        <dbReference type="Proteomes" id="UP001235343"/>
    </source>
</evidence>